<dbReference type="STRING" id="338963.Pcar_3470"/>
<evidence type="ECO:0000313" key="2">
    <source>
        <dbReference type="Proteomes" id="UP000002534"/>
    </source>
</evidence>
<dbReference type="KEGG" id="pca:Pcar_3470"/>
<accession>J9TJH7</accession>
<proteinExistence type="predicted"/>
<gene>
    <name evidence="1" type="ordered locus">Pcar_3470</name>
</gene>
<organism evidence="1 2">
    <name type="scientific">Syntrophotalea carbinolica (strain DSM 2380 / NBRC 103641 / GraBd1)</name>
    <name type="common">Pelobacter carbinolicus</name>
    <dbReference type="NCBI Taxonomy" id="338963"/>
    <lineage>
        <taxon>Bacteria</taxon>
        <taxon>Pseudomonadati</taxon>
        <taxon>Thermodesulfobacteriota</taxon>
        <taxon>Desulfuromonadia</taxon>
        <taxon>Desulfuromonadales</taxon>
        <taxon>Syntrophotaleaceae</taxon>
        <taxon>Syntrophotalea</taxon>
    </lineage>
</organism>
<protein>
    <submittedName>
        <fullName evidence="1">Uncharacterized protein</fullName>
    </submittedName>
</protein>
<keyword evidence="2" id="KW-1185">Reference proteome</keyword>
<dbReference type="Proteomes" id="UP000002534">
    <property type="component" value="Chromosome"/>
</dbReference>
<name>J9TJH7_SYNC1</name>
<sequence length="66" mass="7008">MPSTQNIEAGVLADLPWWFGGLPGHVAKAVSICLPVLYGCRPGLRVERIVAILRTVRHGGAALSES</sequence>
<dbReference type="EMBL" id="CP000142">
    <property type="protein sequence ID" value="AFR67619.1"/>
    <property type="molecule type" value="Genomic_DNA"/>
</dbReference>
<dbReference type="HOGENOM" id="CLU_2827313_0_0_7"/>
<evidence type="ECO:0000313" key="1">
    <source>
        <dbReference type="EMBL" id="AFR67619.1"/>
    </source>
</evidence>
<dbReference type="AlphaFoldDB" id="J9TJH7"/>
<reference evidence="2" key="1">
    <citation type="submission" date="2005-10" db="EMBL/GenBank/DDBJ databases">
        <title>Complete sequence of Pelobacter carbinolicus DSM 2380.</title>
        <authorList>
            <person name="Copeland A."/>
            <person name="Lucas S."/>
            <person name="Lapidus A."/>
            <person name="Barry K."/>
            <person name="Detter J.C."/>
            <person name="Glavina T."/>
            <person name="Hammon N."/>
            <person name="Israni S."/>
            <person name="Pitluck S."/>
            <person name="Chertkov O."/>
            <person name="Schmutz J."/>
            <person name="Larimer F."/>
            <person name="Land M."/>
            <person name="Kyrpides N."/>
            <person name="Ivanova N."/>
            <person name="Richardson P."/>
        </authorList>
    </citation>
    <scope>NUCLEOTIDE SEQUENCE [LARGE SCALE GENOMIC DNA]</scope>
    <source>
        <strain evidence="2">DSM 2380 / NBRC 103641 / GraBd1</strain>
    </source>
</reference>
<reference evidence="1 2" key="2">
    <citation type="journal article" date="2012" name="BMC Genomics">
        <title>The genome of Pelobacter carbinolicus reveals surprising metabolic capabilities and physiological features.</title>
        <authorList>
            <person name="Aklujkar M."/>
            <person name="Haveman S.A."/>
            <person name="Didonato R.Jr."/>
            <person name="Chertkov O."/>
            <person name="Han C.S."/>
            <person name="Land M.L."/>
            <person name="Brown P."/>
            <person name="Lovley D.R."/>
        </authorList>
    </citation>
    <scope>NUCLEOTIDE SEQUENCE [LARGE SCALE GENOMIC DNA]</scope>
    <source>
        <strain evidence="2">DSM 2380 / NBRC 103641 / GraBd1</strain>
    </source>
</reference>